<evidence type="ECO:0000256" key="3">
    <source>
        <dbReference type="ARBA" id="ARBA00022801"/>
    </source>
</evidence>
<feature type="compositionally biased region" description="Pro residues" evidence="8">
    <location>
        <begin position="320"/>
        <end position="333"/>
    </location>
</feature>
<keyword evidence="3 10" id="KW-0378">Hydrolase</keyword>
<feature type="compositionally biased region" description="Acidic residues" evidence="8">
    <location>
        <begin position="69"/>
        <end position="78"/>
    </location>
</feature>
<organism evidence="10 11">
    <name type="scientific">Streptomyces litchfieldiae</name>
    <dbReference type="NCBI Taxonomy" id="3075543"/>
    <lineage>
        <taxon>Bacteria</taxon>
        <taxon>Bacillati</taxon>
        <taxon>Actinomycetota</taxon>
        <taxon>Actinomycetes</taxon>
        <taxon>Kitasatosporales</taxon>
        <taxon>Streptomycetaceae</taxon>
        <taxon>Streptomyces</taxon>
    </lineage>
</organism>
<gene>
    <name evidence="10" type="ORF">RM590_31285</name>
</gene>
<keyword evidence="5" id="KW-0573">Peptidoglycan synthesis</keyword>
<dbReference type="InterPro" id="IPR012338">
    <property type="entry name" value="Beta-lactam/transpept-like"/>
</dbReference>
<feature type="compositionally biased region" description="Acidic residues" evidence="8">
    <location>
        <begin position="215"/>
        <end position="225"/>
    </location>
</feature>
<keyword evidence="2" id="KW-0732">Signal</keyword>
<feature type="compositionally biased region" description="Basic and acidic residues" evidence="8">
    <location>
        <begin position="248"/>
        <end position="262"/>
    </location>
</feature>
<feature type="compositionally biased region" description="Low complexity" evidence="8">
    <location>
        <begin position="17"/>
        <end position="34"/>
    </location>
</feature>
<feature type="compositionally biased region" description="Low complexity" evidence="8">
    <location>
        <begin position="59"/>
        <end position="68"/>
    </location>
</feature>
<evidence type="ECO:0000256" key="2">
    <source>
        <dbReference type="ARBA" id="ARBA00022729"/>
    </source>
</evidence>
<dbReference type="Gene3D" id="3.40.710.10">
    <property type="entry name" value="DD-peptidase/beta-lactamase superfamily"/>
    <property type="match status" value="1"/>
</dbReference>
<dbReference type="EMBL" id="JAVREL010000026">
    <property type="protein sequence ID" value="MDT0347033.1"/>
    <property type="molecule type" value="Genomic_DNA"/>
</dbReference>
<evidence type="ECO:0000313" key="11">
    <source>
        <dbReference type="Proteomes" id="UP001183246"/>
    </source>
</evidence>
<proteinExistence type="inferred from homology"/>
<dbReference type="PANTHER" id="PTHR21581:SF33">
    <property type="entry name" value="D-ALANYL-D-ALANINE CARBOXYPEPTIDASE DACB"/>
    <property type="match status" value="1"/>
</dbReference>
<keyword evidence="4" id="KW-0133">Cell shape</keyword>
<feature type="compositionally biased region" description="Basic and acidic residues" evidence="8">
    <location>
        <begin position="158"/>
        <end position="167"/>
    </location>
</feature>
<feature type="compositionally biased region" description="Low complexity" evidence="8">
    <location>
        <begin position="42"/>
        <end position="51"/>
    </location>
</feature>
<reference evidence="11" key="1">
    <citation type="submission" date="2023-07" db="EMBL/GenBank/DDBJ databases">
        <title>30 novel species of actinomycetes from the DSMZ collection.</title>
        <authorList>
            <person name="Nouioui I."/>
        </authorList>
    </citation>
    <scope>NUCLEOTIDE SEQUENCE [LARGE SCALE GENOMIC DNA]</scope>
    <source>
        <strain evidence="11">DSM 44938</strain>
    </source>
</reference>
<evidence type="ECO:0000256" key="6">
    <source>
        <dbReference type="ARBA" id="ARBA00023316"/>
    </source>
</evidence>
<keyword evidence="6" id="KW-0961">Cell wall biogenesis/degradation</keyword>
<dbReference type="InterPro" id="IPR001967">
    <property type="entry name" value="Peptidase_S11_N"/>
</dbReference>
<evidence type="ECO:0000259" key="9">
    <source>
        <dbReference type="Pfam" id="PF00768"/>
    </source>
</evidence>
<feature type="region of interest" description="Disordered" evidence="8">
    <location>
        <begin position="1"/>
        <end position="338"/>
    </location>
</feature>
<protein>
    <submittedName>
        <fullName evidence="10">Serine hydrolase</fullName>
    </submittedName>
</protein>
<dbReference type="SUPFAM" id="SSF56601">
    <property type="entry name" value="beta-lactamase/transpeptidase-like"/>
    <property type="match status" value="1"/>
</dbReference>
<comment type="similarity">
    <text evidence="1 7">Belongs to the peptidase S11 family.</text>
</comment>
<dbReference type="PANTHER" id="PTHR21581">
    <property type="entry name" value="D-ALANYL-D-ALANINE CARBOXYPEPTIDASE"/>
    <property type="match status" value="1"/>
</dbReference>
<dbReference type="GO" id="GO:0016787">
    <property type="term" value="F:hydrolase activity"/>
    <property type="evidence" value="ECO:0007669"/>
    <property type="project" value="UniProtKB-KW"/>
</dbReference>
<evidence type="ECO:0000256" key="8">
    <source>
        <dbReference type="SAM" id="MobiDB-lite"/>
    </source>
</evidence>
<evidence type="ECO:0000313" key="10">
    <source>
        <dbReference type="EMBL" id="MDT0347033.1"/>
    </source>
</evidence>
<name>A0ABU2N1U2_9ACTN</name>
<feature type="compositionally biased region" description="Low complexity" evidence="8">
    <location>
        <begin position="102"/>
        <end position="117"/>
    </location>
</feature>
<keyword evidence="11" id="KW-1185">Reference proteome</keyword>
<dbReference type="RefSeq" id="WP_311708157.1">
    <property type="nucleotide sequence ID" value="NZ_JAVREL010000026.1"/>
</dbReference>
<comment type="caution">
    <text evidence="10">The sequence shown here is derived from an EMBL/GenBank/DDBJ whole genome shotgun (WGS) entry which is preliminary data.</text>
</comment>
<feature type="compositionally biased region" description="Low complexity" evidence="8">
    <location>
        <begin position="79"/>
        <end position="93"/>
    </location>
</feature>
<feature type="domain" description="Peptidase S11 D-alanyl-D-alanine carboxypeptidase A N-terminal" evidence="9">
    <location>
        <begin position="432"/>
        <end position="624"/>
    </location>
</feature>
<evidence type="ECO:0000256" key="1">
    <source>
        <dbReference type="ARBA" id="ARBA00007164"/>
    </source>
</evidence>
<evidence type="ECO:0000256" key="7">
    <source>
        <dbReference type="RuleBase" id="RU004016"/>
    </source>
</evidence>
<feature type="compositionally biased region" description="Basic and acidic residues" evidence="8">
    <location>
        <begin position="186"/>
        <end position="196"/>
    </location>
</feature>
<evidence type="ECO:0000256" key="5">
    <source>
        <dbReference type="ARBA" id="ARBA00022984"/>
    </source>
</evidence>
<evidence type="ECO:0000256" key="4">
    <source>
        <dbReference type="ARBA" id="ARBA00022960"/>
    </source>
</evidence>
<dbReference type="Proteomes" id="UP001183246">
    <property type="component" value="Unassembled WGS sequence"/>
</dbReference>
<sequence length="764" mass="78157">MTAEEADEKAGRDEGNEAAAGTAETAGEDATGAGEEPETAGEDAAGTAEAHGATEPERAGANAGTEPEGAGEEPETAGEDAAGTAEAHGATEPETAEEEPGEGISAAAEPEAGQPEAGEPKTTVLRVPETADGQASPDDADLGQPAPAEAEAGTPDAAKPDAGDRKTTVLRVPDGEDGENSGEPEAGERDAKKPEAGRPGTAEPKTTVLRVPETGDGEEPGDDQDSGTPETAKPDAGRPGTAEPKTTVLRDPDAGDDEKSPDEPGAVDQKTAVLRLPEGSTGAVDQKTTTLRVPDQPKEPAKPAEPPAEPPAQSTGVLPLPAPAPPAGPPPVPDSQRDPLDLLAELTNKPAPPPTPLRTALRRIKIWTPLVVLLLIVLVVVQSLRPLPEPELELTAAETFTFEGESPTAPWPDSGQAAMDVEGLGTFGSSGEQEPVPIASVAKVMTAYVIMRDHPMAEDTDGTEIPVDQQAEDDAALEEEGESTVEVEAGTSITQREAMQAIMIASANNVARLLARWDAGSEEEFVDKMNEAAAELGMEDTTYTDPSGLNDDTVSTARDQTILAKAVMDDPVFRQVVRMPSYVDSAGATHYNWNGLVPVNNVIGIKTGTTSAAGGCLMFAAIQEVDGTEQLIVGAVLGQPPRPSDNSILGQALDVGDGLIRFAQGELTDAPVLSAGDVVGEVDDGLGGTTPVVVTEDVRAVGWAGLDVRLVLTAGEGGVPSSAEAGTEVGSLVLGSGPAEVRVPVALGADLSEPGFSSRLVRLA</sequence>
<dbReference type="Pfam" id="PF00768">
    <property type="entry name" value="Peptidase_S11"/>
    <property type="match status" value="1"/>
</dbReference>
<accession>A0ABU2N1U2</accession>
<dbReference type="PRINTS" id="PR00725">
    <property type="entry name" value="DADACBPTASE1"/>
</dbReference>
<dbReference type="InterPro" id="IPR018044">
    <property type="entry name" value="Peptidase_S11"/>
</dbReference>